<dbReference type="SUPFAM" id="SSF103481">
    <property type="entry name" value="Multidrug resistance efflux transporter EmrE"/>
    <property type="match status" value="1"/>
</dbReference>
<dbReference type="EMBL" id="BT081300">
    <property type="protein sequence ID" value="ACO15724.1"/>
    <property type="molecule type" value="mRNA"/>
</dbReference>
<feature type="transmembrane region" description="Helical" evidence="8">
    <location>
        <begin position="254"/>
        <end position="270"/>
    </location>
</feature>
<organism evidence="9">
    <name type="scientific">Caligus clemensi</name>
    <name type="common">Sea louse</name>
    <dbReference type="NCBI Taxonomy" id="344056"/>
    <lineage>
        <taxon>Eukaryota</taxon>
        <taxon>Metazoa</taxon>
        <taxon>Ecdysozoa</taxon>
        <taxon>Arthropoda</taxon>
        <taxon>Crustacea</taxon>
        <taxon>Multicrustacea</taxon>
        <taxon>Hexanauplia</taxon>
        <taxon>Copepoda</taxon>
        <taxon>Siphonostomatoida</taxon>
        <taxon>Caligidae</taxon>
        <taxon>Caligus</taxon>
    </lineage>
</organism>
<dbReference type="InterPro" id="IPR037185">
    <property type="entry name" value="EmrE-like"/>
</dbReference>
<feature type="compositionally biased region" description="Basic and acidic residues" evidence="7">
    <location>
        <begin position="17"/>
        <end position="26"/>
    </location>
</feature>
<comment type="subcellular location">
    <subcellularLocation>
        <location evidence="1">Membrane</location>
        <topology evidence="1">Multi-pass membrane protein</topology>
    </subcellularLocation>
</comment>
<evidence type="ECO:0000256" key="1">
    <source>
        <dbReference type="ARBA" id="ARBA00004141"/>
    </source>
</evidence>
<dbReference type="GO" id="GO:0015165">
    <property type="term" value="F:pyrimidine nucleotide-sugar transmembrane transporter activity"/>
    <property type="evidence" value="ECO:0007669"/>
    <property type="project" value="InterPro"/>
</dbReference>
<feature type="transmembrane region" description="Helical" evidence="8">
    <location>
        <begin position="182"/>
        <end position="200"/>
    </location>
</feature>
<evidence type="ECO:0000256" key="4">
    <source>
        <dbReference type="ARBA" id="ARBA00022692"/>
    </source>
</evidence>
<dbReference type="GO" id="GO:0000139">
    <property type="term" value="C:Golgi membrane"/>
    <property type="evidence" value="ECO:0007669"/>
    <property type="project" value="InterPro"/>
</dbReference>
<keyword evidence="3" id="KW-0762">Sugar transport</keyword>
<feature type="transmembrane region" description="Helical" evidence="8">
    <location>
        <begin position="346"/>
        <end position="364"/>
    </location>
</feature>
<name>C1C371_CALCM</name>
<evidence type="ECO:0000256" key="6">
    <source>
        <dbReference type="ARBA" id="ARBA00023136"/>
    </source>
</evidence>
<proteinExistence type="evidence at transcript level"/>
<keyword evidence="5 8" id="KW-1133">Transmembrane helix</keyword>
<evidence type="ECO:0000256" key="2">
    <source>
        <dbReference type="ARBA" id="ARBA00009976"/>
    </source>
</evidence>
<accession>C1C371</accession>
<comment type="similarity">
    <text evidence="2">Belongs to the nucleotide-sugar transporter family. SLC35A subfamily.</text>
</comment>
<evidence type="ECO:0000313" key="9">
    <source>
        <dbReference type="EMBL" id="ACO15724.1"/>
    </source>
</evidence>
<sequence>MSLRRKVSVDESSGQSDEMKPEEGKISENVEEASVVLVPRESSIFVLEEPPTQIGIVSLIGLGIVALQVSLEVSKQISNYSMQYYNGGKYLVASTAMVFTSEIIKMIFTVLRMGSFPHIDYQILQDSVKYIVPSVMYAINNNIYFYGLTLVPPPIWLILCSMRTLVTAFIYRAFLKRQLTHWQYVGIGCIVSSLMIAKIPDVLFYSVNKVPLIAIVLALIASCISAMASIYTELLFKTPTKEYAGNDSFLVKQFWLYSYGGLVSLILHFVSNPTYTLDNFIMDICKMSPFSLACFLVALTCTSVGGITVASILKYLDNIVKEYTGSFANVITAILSSLLFPDRFQFTVYIVLSLISLVTGILLYETKKANPSK</sequence>
<dbReference type="Pfam" id="PF04142">
    <property type="entry name" value="Nuc_sug_transp"/>
    <property type="match status" value="1"/>
</dbReference>
<evidence type="ECO:0000256" key="7">
    <source>
        <dbReference type="SAM" id="MobiDB-lite"/>
    </source>
</evidence>
<feature type="region of interest" description="Disordered" evidence="7">
    <location>
        <begin position="1"/>
        <end position="26"/>
    </location>
</feature>
<dbReference type="InterPro" id="IPR007271">
    <property type="entry name" value="Nuc_sug_transpt"/>
</dbReference>
<keyword evidence="3" id="KW-0813">Transport</keyword>
<feature type="transmembrane region" description="Helical" evidence="8">
    <location>
        <begin position="212"/>
        <end position="234"/>
    </location>
</feature>
<feature type="transmembrane region" description="Helical" evidence="8">
    <location>
        <begin position="90"/>
        <end position="111"/>
    </location>
</feature>
<evidence type="ECO:0000256" key="3">
    <source>
        <dbReference type="ARBA" id="ARBA00022597"/>
    </source>
</evidence>
<gene>
    <name evidence="9" type="primary">YOL7</name>
</gene>
<dbReference type="AlphaFoldDB" id="C1C371"/>
<evidence type="ECO:0000256" key="8">
    <source>
        <dbReference type="SAM" id="Phobius"/>
    </source>
</evidence>
<keyword evidence="6 8" id="KW-0472">Membrane</keyword>
<reference evidence="9" key="1">
    <citation type="submission" date="2009-03" db="EMBL/GenBank/DDBJ databases">
        <title>Caligus clemensi ESTs and full-length cDNAs.</title>
        <authorList>
            <person name="Yasuike M."/>
            <person name="von Schalburg K."/>
            <person name="Cooper G."/>
            <person name="Leong J."/>
            <person name="Jones S.R.M."/>
            <person name="Koop B.F."/>
        </authorList>
    </citation>
    <scope>NUCLEOTIDE SEQUENCE</scope>
    <source>
        <tissue evidence="9">Whole</tissue>
    </source>
</reference>
<feature type="transmembrane region" description="Helical" evidence="8">
    <location>
        <begin position="290"/>
        <end position="316"/>
    </location>
</feature>
<protein>
    <submittedName>
        <fullName evidence="9">ZK370.7</fullName>
    </submittedName>
</protein>
<dbReference type="PANTHER" id="PTHR10231">
    <property type="entry name" value="NUCLEOTIDE-SUGAR TRANSMEMBRANE TRANSPORTER"/>
    <property type="match status" value="1"/>
</dbReference>
<feature type="transmembrane region" description="Helical" evidence="8">
    <location>
        <begin position="323"/>
        <end position="340"/>
    </location>
</feature>
<keyword evidence="4 8" id="KW-0812">Transmembrane</keyword>
<evidence type="ECO:0000256" key="5">
    <source>
        <dbReference type="ARBA" id="ARBA00022989"/>
    </source>
</evidence>